<dbReference type="InterPro" id="IPR012613">
    <property type="entry name" value="SASP_SspO"/>
</dbReference>
<dbReference type="Pfam" id="PF08175">
    <property type="entry name" value="SspO"/>
    <property type="match status" value="1"/>
</dbReference>
<accession>A0A366XZR0</accession>
<evidence type="ECO:0000256" key="3">
    <source>
        <dbReference type="SAM" id="MobiDB-lite"/>
    </source>
</evidence>
<evidence type="ECO:0000313" key="4">
    <source>
        <dbReference type="EMBL" id="RBW71086.1"/>
    </source>
</evidence>
<dbReference type="RefSeq" id="WP_113804566.1">
    <property type="nucleotide sequence ID" value="NZ_QOCW01000002.1"/>
</dbReference>
<evidence type="ECO:0000313" key="5">
    <source>
        <dbReference type="Proteomes" id="UP000253314"/>
    </source>
</evidence>
<dbReference type="GO" id="GO:0042601">
    <property type="term" value="C:endospore-forming forespore"/>
    <property type="evidence" value="ECO:0007669"/>
    <property type="project" value="InterPro"/>
</dbReference>
<feature type="region of interest" description="Disordered" evidence="3">
    <location>
        <begin position="1"/>
        <end position="47"/>
    </location>
</feature>
<evidence type="ECO:0000256" key="2">
    <source>
        <dbReference type="NCBIfam" id="TIGR02864"/>
    </source>
</evidence>
<evidence type="ECO:0000256" key="1">
    <source>
        <dbReference type="ARBA" id="ARBA00022969"/>
    </source>
</evidence>
<protein>
    <recommendedName>
        <fullName evidence="2">Small acid-soluble spore protein O</fullName>
    </recommendedName>
</protein>
<dbReference type="GO" id="GO:0030436">
    <property type="term" value="P:asexual sporulation"/>
    <property type="evidence" value="ECO:0007669"/>
    <property type="project" value="UniProtKB-UniRule"/>
</dbReference>
<organism evidence="4 5">
    <name type="scientific">Bacillus taeanensis</name>
    <dbReference type="NCBI Taxonomy" id="273032"/>
    <lineage>
        <taxon>Bacteria</taxon>
        <taxon>Bacillati</taxon>
        <taxon>Bacillota</taxon>
        <taxon>Bacilli</taxon>
        <taxon>Bacillales</taxon>
        <taxon>Bacillaceae</taxon>
        <taxon>Bacillus</taxon>
    </lineage>
</organism>
<reference evidence="4 5" key="1">
    <citation type="submission" date="2018-07" db="EMBL/GenBank/DDBJ databases">
        <title>Lottiidibacillus patelloidae gen. nov., sp. nov., isolated from the intestinal tract of a marine limpet and the reclassification of B. taeanensis BH030017T, B. algicola KMM 3737T and B. hwajinpoensis SW-72T as genus Lottiidibacillus.</title>
        <authorList>
            <person name="Liu R."/>
            <person name="Huang Z."/>
        </authorList>
    </citation>
    <scope>NUCLEOTIDE SEQUENCE [LARGE SCALE GENOMIC DNA]</scope>
    <source>
        <strain evidence="4 5">BH030017</strain>
    </source>
</reference>
<keyword evidence="1" id="KW-0749">Sporulation</keyword>
<name>A0A366XZR0_9BACI</name>
<dbReference type="AlphaFoldDB" id="A0A366XZR0"/>
<dbReference type="OrthoDB" id="2692139at2"/>
<comment type="caution">
    <text evidence="4">The sequence shown here is derived from an EMBL/GenBank/DDBJ whole genome shotgun (WGS) entry which is preliminary data.</text>
</comment>
<proteinExistence type="predicted"/>
<dbReference type="Proteomes" id="UP000253314">
    <property type="component" value="Unassembled WGS sequence"/>
</dbReference>
<keyword evidence="5" id="KW-1185">Reference proteome</keyword>
<dbReference type="GO" id="GO:0030435">
    <property type="term" value="P:sporulation resulting in formation of a cellular spore"/>
    <property type="evidence" value="ECO:0007669"/>
    <property type="project" value="UniProtKB-KW"/>
</dbReference>
<dbReference type="EMBL" id="QOCW01000002">
    <property type="protein sequence ID" value="RBW71086.1"/>
    <property type="molecule type" value="Genomic_DNA"/>
</dbReference>
<gene>
    <name evidence="4" type="primary">sspO</name>
    <name evidence="4" type="ORF">DS031_03585</name>
</gene>
<sequence>MAKRSTKNSAPEMNPAFGQSKGHQTEFANEPLSAEQRQFNKKTKKRQ</sequence>
<dbReference type="NCBIfam" id="TIGR02864">
    <property type="entry name" value="spore_sspO"/>
    <property type="match status" value="1"/>
</dbReference>